<dbReference type="AlphaFoldDB" id="A0A0E9PI14"/>
<name>A0A0E9PI14_ANGAN</name>
<organism evidence="1">
    <name type="scientific">Anguilla anguilla</name>
    <name type="common">European freshwater eel</name>
    <name type="synonym">Muraena anguilla</name>
    <dbReference type="NCBI Taxonomy" id="7936"/>
    <lineage>
        <taxon>Eukaryota</taxon>
        <taxon>Metazoa</taxon>
        <taxon>Chordata</taxon>
        <taxon>Craniata</taxon>
        <taxon>Vertebrata</taxon>
        <taxon>Euteleostomi</taxon>
        <taxon>Actinopterygii</taxon>
        <taxon>Neopterygii</taxon>
        <taxon>Teleostei</taxon>
        <taxon>Anguilliformes</taxon>
        <taxon>Anguillidae</taxon>
        <taxon>Anguilla</taxon>
    </lineage>
</organism>
<reference evidence="1" key="1">
    <citation type="submission" date="2014-11" db="EMBL/GenBank/DDBJ databases">
        <authorList>
            <person name="Amaro Gonzalez C."/>
        </authorList>
    </citation>
    <scope>NUCLEOTIDE SEQUENCE</scope>
</reference>
<evidence type="ECO:0000313" key="1">
    <source>
        <dbReference type="EMBL" id="JAH04231.1"/>
    </source>
</evidence>
<reference evidence="1" key="2">
    <citation type="journal article" date="2015" name="Fish Shellfish Immunol.">
        <title>Early steps in the European eel (Anguilla anguilla)-Vibrio vulnificus interaction in the gills: Role of the RtxA13 toxin.</title>
        <authorList>
            <person name="Callol A."/>
            <person name="Pajuelo D."/>
            <person name="Ebbesson L."/>
            <person name="Teles M."/>
            <person name="MacKenzie S."/>
            <person name="Amaro C."/>
        </authorList>
    </citation>
    <scope>NUCLEOTIDE SEQUENCE</scope>
</reference>
<proteinExistence type="predicted"/>
<accession>A0A0E9PI14</accession>
<dbReference type="EMBL" id="GBXM01104346">
    <property type="protein sequence ID" value="JAH04231.1"/>
    <property type="molecule type" value="Transcribed_RNA"/>
</dbReference>
<protein>
    <submittedName>
        <fullName evidence="1">Uncharacterized protein</fullName>
    </submittedName>
</protein>
<sequence length="28" mass="3511">MLRFYHSCHYIYVLGIRKLWPGTHRHLL</sequence>